<sequence length="646" mass="70331">MASVANLPVYMLPGASVVQQPRSGLDGDSSLATEILPGPPSVTSALQAVSKRDPRKPGPLISYLPQHDPGTTYAGMLTGPLVGSLEGKTEVDGPRRKRARVYKGLASQRSQRASTRAINSAPPADDVEMTDGICLPDPYPDGTGPDSDGPLPSRSNSVSNVEESASRESGAQKRDKGKGRAKDIIRVKEEQVPVTLQATDPLSAARNEDHCSACRSLGSLVYCDGCTRAYHLWCLDPPMDAKDVPEGDNRWFCPSCSLRQNSPPKPPYSLLSPAIQHMQGLPPVEFQLPEDIRTHFKSVGSNNRGAYTDTSIVKQPRLNRHGQLEERDPYRTKDRNGSPVLCYQCGTSALPDSMATTAPPPKRPRRASTLPVGADQWKRIVSCDHCPLHWHLDCIDPPLLAMPPFDKKWMCPNHVDHTLRTKRRIPRQQPPLIDVARAGQTNNGNIEVTEPEAFSTHSKVIVDEVYINGRRYRVPERVIKVDFWNKVKAAGGQSIDVVSGVSSGMSSPLTSLSSLEDDDETKSVAHGMTIPEALDVEDLRLAILLLDFAGNRSLPTSSASPTSAVTSSTVNDPKLMVDDSIQTDAIPSAPVARRSRQSAAKATDRPAKPGMALKIEELSDKELGPSPERRQPARASKRDVKYVRHI</sequence>
<evidence type="ECO:0000313" key="2">
    <source>
        <dbReference type="Proteomes" id="UP000814033"/>
    </source>
</evidence>
<evidence type="ECO:0000313" key="1">
    <source>
        <dbReference type="EMBL" id="KAI0048244.1"/>
    </source>
</evidence>
<dbReference type="EMBL" id="MU275890">
    <property type="protein sequence ID" value="KAI0048244.1"/>
    <property type="molecule type" value="Genomic_DNA"/>
</dbReference>
<reference evidence="1" key="1">
    <citation type="submission" date="2021-02" db="EMBL/GenBank/DDBJ databases">
        <authorList>
            <consortium name="DOE Joint Genome Institute"/>
            <person name="Ahrendt S."/>
            <person name="Looney B.P."/>
            <person name="Miyauchi S."/>
            <person name="Morin E."/>
            <person name="Drula E."/>
            <person name="Courty P.E."/>
            <person name="Chicoki N."/>
            <person name="Fauchery L."/>
            <person name="Kohler A."/>
            <person name="Kuo A."/>
            <person name="Labutti K."/>
            <person name="Pangilinan J."/>
            <person name="Lipzen A."/>
            <person name="Riley R."/>
            <person name="Andreopoulos W."/>
            <person name="He G."/>
            <person name="Johnson J."/>
            <person name="Barry K.W."/>
            <person name="Grigoriev I.V."/>
            <person name="Nagy L."/>
            <person name="Hibbett D."/>
            <person name="Henrissat B."/>
            <person name="Matheny P.B."/>
            <person name="Labbe J."/>
            <person name="Martin F."/>
        </authorList>
    </citation>
    <scope>NUCLEOTIDE SEQUENCE</scope>
    <source>
        <strain evidence="1">FP105234-sp</strain>
    </source>
</reference>
<accession>A0ACB8RVJ1</accession>
<reference evidence="1" key="2">
    <citation type="journal article" date="2022" name="New Phytol.">
        <title>Evolutionary transition to the ectomycorrhizal habit in the genomes of a hyperdiverse lineage of mushroom-forming fungi.</title>
        <authorList>
            <person name="Looney B."/>
            <person name="Miyauchi S."/>
            <person name="Morin E."/>
            <person name="Drula E."/>
            <person name="Courty P.E."/>
            <person name="Kohler A."/>
            <person name="Kuo A."/>
            <person name="LaButti K."/>
            <person name="Pangilinan J."/>
            <person name="Lipzen A."/>
            <person name="Riley R."/>
            <person name="Andreopoulos W."/>
            <person name="He G."/>
            <person name="Johnson J."/>
            <person name="Nolan M."/>
            <person name="Tritt A."/>
            <person name="Barry K.W."/>
            <person name="Grigoriev I.V."/>
            <person name="Nagy L.G."/>
            <person name="Hibbett D."/>
            <person name="Henrissat B."/>
            <person name="Matheny P.B."/>
            <person name="Labbe J."/>
            <person name="Martin F.M."/>
        </authorList>
    </citation>
    <scope>NUCLEOTIDE SEQUENCE</scope>
    <source>
        <strain evidence="1">FP105234-sp</strain>
    </source>
</reference>
<keyword evidence="2" id="KW-1185">Reference proteome</keyword>
<gene>
    <name evidence="1" type="ORF">FA95DRAFT_1582351</name>
</gene>
<protein>
    <submittedName>
        <fullName evidence="1">Uncharacterized protein</fullName>
    </submittedName>
</protein>
<dbReference type="Proteomes" id="UP000814033">
    <property type="component" value="Unassembled WGS sequence"/>
</dbReference>
<name>A0ACB8RVJ1_9AGAM</name>
<organism evidence="1 2">
    <name type="scientific">Auriscalpium vulgare</name>
    <dbReference type="NCBI Taxonomy" id="40419"/>
    <lineage>
        <taxon>Eukaryota</taxon>
        <taxon>Fungi</taxon>
        <taxon>Dikarya</taxon>
        <taxon>Basidiomycota</taxon>
        <taxon>Agaricomycotina</taxon>
        <taxon>Agaricomycetes</taxon>
        <taxon>Russulales</taxon>
        <taxon>Auriscalpiaceae</taxon>
        <taxon>Auriscalpium</taxon>
    </lineage>
</organism>
<proteinExistence type="predicted"/>
<comment type="caution">
    <text evidence="1">The sequence shown here is derived from an EMBL/GenBank/DDBJ whole genome shotgun (WGS) entry which is preliminary data.</text>
</comment>